<name>A0A3B0X5X1_9ZZZZ</name>
<sequence length="127" mass="14782">MFTDENIQLNYDQSPDLRDVTSTARLFNFRRPVFMSTQVWEDCVELMTEDGRPYDELAVLQRLRHVLFMAASALHGRVEDLEYDFRVYRVANGALHGQRQPEPVNLHLSAHKDEHNRPVITIGFPVV</sequence>
<gene>
    <name evidence="1" type="ORF">MNBD_GAMMA08-2786</name>
</gene>
<organism evidence="1">
    <name type="scientific">hydrothermal vent metagenome</name>
    <dbReference type="NCBI Taxonomy" id="652676"/>
    <lineage>
        <taxon>unclassified sequences</taxon>
        <taxon>metagenomes</taxon>
        <taxon>ecological metagenomes</taxon>
    </lineage>
</organism>
<proteinExistence type="predicted"/>
<accession>A0A3B0X5X1</accession>
<reference evidence="1" key="1">
    <citation type="submission" date="2018-06" db="EMBL/GenBank/DDBJ databases">
        <authorList>
            <person name="Zhirakovskaya E."/>
        </authorList>
    </citation>
    <scope>NUCLEOTIDE SEQUENCE</scope>
</reference>
<dbReference type="AlphaFoldDB" id="A0A3B0X5X1"/>
<evidence type="ECO:0000313" key="1">
    <source>
        <dbReference type="EMBL" id="VAW58287.1"/>
    </source>
</evidence>
<dbReference type="EMBL" id="UOFH01000002">
    <property type="protein sequence ID" value="VAW58287.1"/>
    <property type="molecule type" value="Genomic_DNA"/>
</dbReference>
<protein>
    <submittedName>
        <fullName evidence="1">Uncharacterized protein</fullName>
    </submittedName>
</protein>